<evidence type="ECO:0000313" key="4">
    <source>
        <dbReference type="Proteomes" id="UP000515804"/>
    </source>
</evidence>
<keyword evidence="1" id="KW-0812">Transmembrane</keyword>
<dbReference type="PROSITE" id="PS50006">
    <property type="entry name" value="FHA_DOMAIN"/>
    <property type="match status" value="1"/>
</dbReference>
<feature type="transmembrane region" description="Helical" evidence="1">
    <location>
        <begin position="235"/>
        <end position="253"/>
    </location>
</feature>
<dbReference type="Gene3D" id="2.60.200.20">
    <property type="match status" value="2"/>
</dbReference>
<dbReference type="AlphaFoldDB" id="A0A7G9SQR4"/>
<dbReference type="KEGG" id="tcn:H9L16_00615"/>
<dbReference type="SUPFAM" id="SSF49879">
    <property type="entry name" value="SMAD/FHA domain"/>
    <property type="match status" value="2"/>
</dbReference>
<name>A0A7G9SQR4_9GAMM</name>
<organism evidence="3 4">
    <name type="scientific">Thermomonas carbonis</name>
    <dbReference type="NCBI Taxonomy" id="1463158"/>
    <lineage>
        <taxon>Bacteria</taxon>
        <taxon>Pseudomonadati</taxon>
        <taxon>Pseudomonadota</taxon>
        <taxon>Gammaproteobacteria</taxon>
        <taxon>Lysobacterales</taxon>
        <taxon>Lysobacteraceae</taxon>
        <taxon>Thermomonas</taxon>
    </lineage>
</organism>
<keyword evidence="1" id="KW-1133">Transmembrane helix</keyword>
<dbReference type="CDD" id="cd00060">
    <property type="entry name" value="FHA"/>
    <property type="match status" value="1"/>
</dbReference>
<dbReference type="Pfam" id="PF00498">
    <property type="entry name" value="FHA"/>
    <property type="match status" value="1"/>
</dbReference>
<dbReference type="SMART" id="SM00240">
    <property type="entry name" value="FHA"/>
    <property type="match status" value="2"/>
</dbReference>
<reference evidence="3 4" key="1">
    <citation type="submission" date="2020-08" db="EMBL/GenBank/DDBJ databases">
        <title>Genome sequence of Thermomonas carbonis KCTC 42013T.</title>
        <authorList>
            <person name="Hyun D.-W."/>
            <person name="Bae J.-W."/>
        </authorList>
    </citation>
    <scope>NUCLEOTIDE SEQUENCE [LARGE SCALE GENOMIC DNA]</scope>
    <source>
        <strain evidence="3 4">KCTC 42013</strain>
    </source>
</reference>
<evidence type="ECO:0000313" key="3">
    <source>
        <dbReference type="EMBL" id="QNN70189.1"/>
    </source>
</evidence>
<dbReference type="InterPro" id="IPR000253">
    <property type="entry name" value="FHA_dom"/>
</dbReference>
<accession>A0A7G9SQR4</accession>
<dbReference type="InterPro" id="IPR032030">
    <property type="entry name" value="YscD_cytoplasmic_dom"/>
</dbReference>
<dbReference type="InterPro" id="IPR008984">
    <property type="entry name" value="SMAD_FHA_dom_sf"/>
</dbReference>
<evidence type="ECO:0000259" key="2">
    <source>
        <dbReference type="PROSITE" id="PS50006"/>
    </source>
</evidence>
<dbReference type="RefSeq" id="WP_187552705.1">
    <property type="nucleotide sequence ID" value="NZ_BMZL01000001.1"/>
</dbReference>
<keyword evidence="1" id="KW-0472">Membrane</keyword>
<keyword evidence="4" id="KW-1185">Reference proteome</keyword>
<evidence type="ECO:0000256" key="1">
    <source>
        <dbReference type="SAM" id="Phobius"/>
    </source>
</evidence>
<sequence length="254" mass="27184">MAMKLVFQGGEGPQYTLHDGSCSIGSALDNDIPLGQEGIEPLHCELLVGSHGVRLHVPAGVRVLVNDRPVDGLIALRENDVLGLAGVRIRLVDVGDQSPRALLGQASIERGELNATMVRPVIPKFALRAVSGSMFGRSLPLQASLTVGRAEEAGLRIPLDCISRQHARLTPAGNEVLVEDLGSANGTWINGKRITRASAAHGDEISFDKERFQLLVPGQPVVMPKRSRRVGSTRWPWLLAALLAGAALATWLIL</sequence>
<feature type="domain" description="FHA" evidence="2">
    <location>
        <begin position="145"/>
        <end position="194"/>
    </location>
</feature>
<dbReference type="Pfam" id="PF16697">
    <property type="entry name" value="Yop-YscD_cpl"/>
    <property type="match status" value="1"/>
</dbReference>
<protein>
    <submittedName>
        <fullName evidence="3">FHA domain-containing protein</fullName>
    </submittedName>
</protein>
<dbReference type="Proteomes" id="UP000515804">
    <property type="component" value="Chromosome"/>
</dbReference>
<gene>
    <name evidence="3" type="ORF">H9L16_00615</name>
</gene>
<dbReference type="EMBL" id="CP060719">
    <property type="protein sequence ID" value="QNN70189.1"/>
    <property type="molecule type" value="Genomic_DNA"/>
</dbReference>
<proteinExistence type="predicted"/>